<dbReference type="CDD" id="cd16936">
    <property type="entry name" value="HATPase_RsbW-like"/>
    <property type="match status" value="1"/>
</dbReference>
<feature type="region of interest" description="Disordered" evidence="2">
    <location>
        <begin position="692"/>
        <end position="721"/>
    </location>
</feature>
<dbReference type="InterPro" id="IPR001932">
    <property type="entry name" value="PPM-type_phosphatase-like_dom"/>
</dbReference>
<accession>A0ABS8PC37</accession>
<gene>
    <name evidence="5" type="ORF">LQ327_21005</name>
</gene>
<evidence type="ECO:0000256" key="1">
    <source>
        <dbReference type="ARBA" id="ARBA00022801"/>
    </source>
</evidence>
<dbReference type="RefSeq" id="WP_230737435.1">
    <property type="nucleotide sequence ID" value="NZ_JAJNDB010000004.1"/>
</dbReference>
<dbReference type="PANTHER" id="PTHR43156:SF2">
    <property type="entry name" value="STAGE II SPORULATION PROTEIN E"/>
    <property type="match status" value="1"/>
</dbReference>
<reference evidence="5 6" key="1">
    <citation type="submission" date="2021-11" db="EMBL/GenBank/DDBJ databases">
        <title>Draft genome sequence of Actinomycetospora sp. SF1 isolated from the rhizosphere soil.</title>
        <authorList>
            <person name="Duangmal K."/>
            <person name="Chantavorakit T."/>
        </authorList>
    </citation>
    <scope>NUCLEOTIDE SEQUENCE [LARGE SCALE GENOMIC DNA]</scope>
    <source>
        <strain evidence="5 6">TBRC 5722</strain>
    </source>
</reference>
<keyword evidence="1" id="KW-0378">Hydrolase</keyword>
<evidence type="ECO:0000259" key="4">
    <source>
        <dbReference type="SMART" id="SM00331"/>
    </source>
</evidence>
<dbReference type="InterPro" id="IPR036457">
    <property type="entry name" value="PPM-type-like_dom_sf"/>
</dbReference>
<organism evidence="5 6">
    <name type="scientific">Actinomycetospora endophytica</name>
    <dbReference type="NCBI Taxonomy" id="2291215"/>
    <lineage>
        <taxon>Bacteria</taxon>
        <taxon>Bacillati</taxon>
        <taxon>Actinomycetota</taxon>
        <taxon>Actinomycetes</taxon>
        <taxon>Pseudonocardiales</taxon>
        <taxon>Pseudonocardiaceae</taxon>
        <taxon>Actinomycetospora</taxon>
    </lineage>
</organism>
<dbReference type="Gene3D" id="3.60.40.10">
    <property type="entry name" value="PPM-type phosphatase domain"/>
    <property type="match status" value="1"/>
</dbReference>
<dbReference type="EMBL" id="JAJNDB010000004">
    <property type="protein sequence ID" value="MCD2195854.1"/>
    <property type="molecule type" value="Genomic_DNA"/>
</dbReference>
<feature type="domain" description="GAF" evidence="3">
    <location>
        <begin position="300"/>
        <end position="441"/>
    </location>
</feature>
<keyword evidence="6" id="KW-1185">Reference proteome</keyword>
<name>A0ABS8PC37_9PSEU</name>
<dbReference type="SMART" id="SM00331">
    <property type="entry name" value="PP2C_SIG"/>
    <property type="match status" value="1"/>
</dbReference>
<dbReference type="Gene3D" id="3.30.565.10">
    <property type="entry name" value="Histidine kinase-like ATPase, C-terminal domain"/>
    <property type="match status" value="1"/>
</dbReference>
<dbReference type="SMART" id="SM00065">
    <property type="entry name" value="GAF"/>
    <property type="match status" value="1"/>
</dbReference>
<sequence length="721" mass="74974">MSGALGRHVRLPPESRSAGVARRLLRGVLAEVGSDEDTAETATLLASELCENAVLHAGTTFDFAVAAGDDGITVSVTDQGSSPLEVHLAEPRSRTGRAATHGRGMALVESLATAWGTRHDTEGHCVWFTLGPAGVVAPTEPAPGRTEAVPADARPGEPAQIARTLLHLPPAVSSASGPGDQAAELLRRLCELTGATAAEVTLDYGDGDGPVQLARAGADPQPPGDPMRLPLALPAPLTGTLSIEPGAGADRSGLHDLAELTAMRIASGTEIDWLRGVDQRRRSWTTFLAEAGELLAQSTDLRLTSALVPQIAIPRLGPWCALHLAEEHSAVHLELAALAHADEAAVTRLRAAVLDRSGPASVPDQLAEAMFRRRPVTVGDPASDVSGLAVPLVARGDLVGVLTVGRPPQRPHTAEETAVISDLARRAALAIDNARITGRHAETSFALQRALLPRALPRAPEVEFTAEYLPASAGSEVGGDFYDVLELPERRWLVTVGDVCGKGARAAARTSLVRDVLRVLIREGHPLSEAVAELNTVMLEAEDPYLFCTLACALVSGPVSGEGDGLAVELLLAGHDQPLHQRPDGRVEPVGIHGTAIGLVREVSVVGTRLRLAAGEALVFYTDGVSEQPRDGRPGAEPFGEDRLVSAVGGAGSGSADDVIAEVRAAVTAYGAGSQRDDIALFVVRAVPGTAAPAPAPAADRGVVPRPPDVLPAPRERRSPA</sequence>
<dbReference type="InterPro" id="IPR029016">
    <property type="entry name" value="GAF-like_dom_sf"/>
</dbReference>
<proteinExistence type="predicted"/>
<dbReference type="Pfam" id="PF07228">
    <property type="entry name" value="SpoIIE"/>
    <property type="match status" value="1"/>
</dbReference>
<dbReference type="Proteomes" id="UP001199469">
    <property type="component" value="Unassembled WGS sequence"/>
</dbReference>
<dbReference type="InterPro" id="IPR036890">
    <property type="entry name" value="HATPase_C_sf"/>
</dbReference>
<evidence type="ECO:0000256" key="2">
    <source>
        <dbReference type="SAM" id="MobiDB-lite"/>
    </source>
</evidence>
<dbReference type="SUPFAM" id="SSF55781">
    <property type="entry name" value="GAF domain-like"/>
    <property type="match status" value="1"/>
</dbReference>
<evidence type="ECO:0000313" key="5">
    <source>
        <dbReference type="EMBL" id="MCD2195854.1"/>
    </source>
</evidence>
<dbReference type="InterPro" id="IPR052016">
    <property type="entry name" value="Bact_Sigma-Reg"/>
</dbReference>
<feature type="domain" description="PPM-type phosphatase" evidence="4">
    <location>
        <begin position="462"/>
        <end position="686"/>
    </location>
</feature>
<comment type="caution">
    <text evidence="5">The sequence shown here is derived from an EMBL/GenBank/DDBJ whole genome shotgun (WGS) entry which is preliminary data.</text>
</comment>
<dbReference type="Pfam" id="PF01590">
    <property type="entry name" value="GAF"/>
    <property type="match status" value="1"/>
</dbReference>
<feature type="compositionally biased region" description="Low complexity" evidence="2">
    <location>
        <begin position="692"/>
        <end position="704"/>
    </location>
</feature>
<protein>
    <submittedName>
        <fullName evidence="5">SpoIIE family protein phosphatase</fullName>
    </submittedName>
</protein>
<dbReference type="InterPro" id="IPR003018">
    <property type="entry name" value="GAF"/>
</dbReference>
<dbReference type="Pfam" id="PF13581">
    <property type="entry name" value="HATPase_c_2"/>
    <property type="match status" value="1"/>
</dbReference>
<dbReference type="InterPro" id="IPR003594">
    <property type="entry name" value="HATPase_dom"/>
</dbReference>
<dbReference type="PANTHER" id="PTHR43156">
    <property type="entry name" value="STAGE II SPORULATION PROTEIN E-RELATED"/>
    <property type="match status" value="1"/>
</dbReference>
<dbReference type="Gene3D" id="3.30.450.40">
    <property type="match status" value="1"/>
</dbReference>
<evidence type="ECO:0000259" key="3">
    <source>
        <dbReference type="SMART" id="SM00065"/>
    </source>
</evidence>
<evidence type="ECO:0000313" key="6">
    <source>
        <dbReference type="Proteomes" id="UP001199469"/>
    </source>
</evidence>
<dbReference type="SUPFAM" id="SSF55874">
    <property type="entry name" value="ATPase domain of HSP90 chaperone/DNA topoisomerase II/histidine kinase"/>
    <property type="match status" value="1"/>
</dbReference>